<evidence type="ECO:0000313" key="3">
    <source>
        <dbReference type="Proteomes" id="UP000017836"/>
    </source>
</evidence>
<organism evidence="2 3">
    <name type="scientific">Amborella trichopoda</name>
    <dbReference type="NCBI Taxonomy" id="13333"/>
    <lineage>
        <taxon>Eukaryota</taxon>
        <taxon>Viridiplantae</taxon>
        <taxon>Streptophyta</taxon>
        <taxon>Embryophyta</taxon>
        <taxon>Tracheophyta</taxon>
        <taxon>Spermatophyta</taxon>
        <taxon>Magnoliopsida</taxon>
        <taxon>Amborellales</taxon>
        <taxon>Amborellaceae</taxon>
        <taxon>Amborella</taxon>
    </lineage>
</organism>
<evidence type="ECO:0000313" key="2">
    <source>
        <dbReference type="EMBL" id="ERN18885.1"/>
    </source>
</evidence>
<sequence length="126" mass="14471">MGWRAREIKRRRGGVLCKWAGERGKLREEGKRGQYETNENREGEIAVGILERESSKVGRRSTGRWLKKVGASEEGREREKAWQVAALWAEDKERKDRAREKRGGDLRLPPVWAQTEKSGSGTRGRP</sequence>
<name>U5D9H5_AMBTC</name>
<dbReference type="EMBL" id="KI392078">
    <property type="protein sequence ID" value="ERN18885.1"/>
    <property type="molecule type" value="Genomic_DNA"/>
</dbReference>
<accession>U5D9H5</accession>
<dbReference type="Proteomes" id="UP000017836">
    <property type="component" value="Unassembled WGS sequence"/>
</dbReference>
<evidence type="ECO:0000256" key="1">
    <source>
        <dbReference type="SAM" id="MobiDB-lite"/>
    </source>
</evidence>
<dbReference type="HOGENOM" id="CLU_1984571_0_0_1"/>
<reference evidence="3" key="1">
    <citation type="journal article" date="2013" name="Science">
        <title>The Amborella genome and the evolution of flowering plants.</title>
        <authorList>
            <consortium name="Amborella Genome Project"/>
        </authorList>
    </citation>
    <scope>NUCLEOTIDE SEQUENCE [LARGE SCALE GENOMIC DNA]</scope>
</reference>
<proteinExistence type="predicted"/>
<dbReference type="Gramene" id="ERN18885">
    <property type="protein sequence ID" value="ERN18885"/>
    <property type="gene ID" value="AMTR_s00067p00154820"/>
</dbReference>
<gene>
    <name evidence="2" type="ORF">AMTR_s00067p00154820</name>
</gene>
<feature type="compositionally biased region" description="Basic and acidic residues" evidence="1">
    <location>
        <begin position="93"/>
        <end position="105"/>
    </location>
</feature>
<protein>
    <submittedName>
        <fullName evidence="2">Uncharacterized protein</fullName>
    </submittedName>
</protein>
<keyword evidence="3" id="KW-1185">Reference proteome</keyword>
<feature type="region of interest" description="Disordered" evidence="1">
    <location>
        <begin position="93"/>
        <end position="126"/>
    </location>
</feature>
<dbReference type="AlphaFoldDB" id="U5D9H5"/>